<dbReference type="RefSeq" id="WP_147425540.1">
    <property type="nucleotide sequence ID" value="NZ_RBKU01000001.1"/>
</dbReference>
<protein>
    <submittedName>
        <fullName evidence="1">Uncharacterized protein</fullName>
    </submittedName>
</protein>
<dbReference type="AlphaFoldDB" id="A0A495ITZ9"/>
<gene>
    <name evidence="1" type="ORF">BDD43_0245</name>
</gene>
<evidence type="ECO:0000313" key="1">
    <source>
        <dbReference type="EMBL" id="RKR80150.1"/>
    </source>
</evidence>
<dbReference type="OrthoDB" id="1442826at2"/>
<accession>A0A495ITZ9</accession>
<name>A0A495ITZ9_9SPHI</name>
<reference evidence="1 2" key="1">
    <citation type="submission" date="2018-10" db="EMBL/GenBank/DDBJ databases">
        <title>Genomic Encyclopedia of Archaeal and Bacterial Type Strains, Phase II (KMG-II): from individual species to whole genera.</title>
        <authorList>
            <person name="Goeker M."/>
        </authorList>
    </citation>
    <scope>NUCLEOTIDE SEQUENCE [LARGE SCALE GENOMIC DNA]</scope>
    <source>
        <strain evidence="1 2">DSM 18602</strain>
    </source>
</reference>
<dbReference type="EMBL" id="RBKU01000001">
    <property type="protein sequence ID" value="RKR80150.1"/>
    <property type="molecule type" value="Genomic_DNA"/>
</dbReference>
<dbReference type="PROSITE" id="PS51257">
    <property type="entry name" value="PROKAR_LIPOPROTEIN"/>
    <property type="match status" value="1"/>
</dbReference>
<evidence type="ECO:0000313" key="2">
    <source>
        <dbReference type="Proteomes" id="UP000268007"/>
    </source>
</evidence>
<keyword evidence="2" id="KW-1185">Reference proteome</keyword>
<dbReference type="Proteomes" id="UP000268007">
    <property type="component" value="Unassembled WGS sequence"/>
</dbReference>
<proteinExistence type="predicted"/>
<sequence length="95" mass="10938">MKNKPSVEAFLKQVQQAGGLNPYHISLYTAMLSCWQEQGNTLPFRVTRKRLMALSGIRSIATYHDCIKLLMNRRFILYEPSYSKRTGSQVTLLDL</sequence>
<comment type="caution">
    <text evidence="1">The sequence shown here is derived from an EMBL/GenBank/DDBJ whole genome shotgun (WGS) entry which is preliminary data.</text>
</comment>
<organism evidence="1 2">
    <name type="scientific">Mucilaginibacter gracilis</name>
    <dbReference type="NCBI Taxonomy" id="423350"/>
    <lineage>
        <taxon>Bacteria</taxon>
        <taxon>Pseudomonadati</taxon>
        <taxon>Bacteroidota</taxon>
        <taxon>Sphingobacteriia</taxon>
        <taxon>Sphingobacteriales</taxon>
        <taxon>Sphingobacteriaceae</taxon>
        <taxon>Mucilaginibacter</taxon>
    </lineage>
</organism>